<evidence type="ECO:0000256" key="4">
    <source>
        <dbReference type="ARBA" id="ARBA00022729"/>
    </source>
</evidence>
<evidence type="ECO:0000256" key="5">
    <source>
        <dbReference type="ARBA" id="ARBA00022801"/>
    </source>
</evidence>
<keyword evidence="3" id="KW-0479">Metal-binding</keyword>
<feature type="domain" description="Sulfatase N-terminal" evidence="7">
    <location>
        <begin position="27"/>
        <end position="369"/>
    </location>
</feature>
<evidence type="ECO:0000259" key="7">
    <source>
        <dbReference type="Pfam" id="PF00884"/>
    </source>
</evidence>
<keyword evidence="4" id="KW-0732">Signal</keyword>
<evidence type="ECO:0000313" key="9">
    <source>
        <dbReference type="Proteomes" id="UP000280296"/>
    </source>
</evidence>
<dbReference type="Gene3D" id="3.40.720.10">
    <property type="entry name" value="Alkaline Phosphatase, subunit A"/>
    <property type="match status" value="1"/>
</dbReference>
<dbReference type="Proteomes" id="UP000280296">
    <property type="component" value="Unassembled WGS sequence"/>
</dbReference>
<dbReference type="PANTHER" id="PTHR42693:SF42">
    <property type="entry name" value="ARYLSULFATASE G"/>
    <property type="match status" value="1"/>
</dbReference>
<gene>
    <name evidence="8" type="ORF">TsocGM_07285</name>
</gene>
<dbReference type="GO" id="GO:0046872">
    <property type="term" value="F:metal ion binding"/>
    <property type="evidence" value="ECO:0007669"/>
    <property type="project" value="UniProtKB-KW"/>
</dbReference>
<dbReference type="CDD" id="cd16144">
    <property type="entry name" value="ARS_like"/>
    <property type="match status" value="1"/>
</dbReference>
<dbReference type="InterPro" id="IPR000917">
    <property type="entry name" value="Sulfatase_N"/>
</dbReference>
<accession>A0A432MN61</accession>
<evidence type="ECO:0000256" key="6">
    <source>
        <dbReference type="ARBA" id="ARBA00022837"/>
    </source>
</evidence>
<evidence type="ECO:0000313" key="8">
    <source>
        <dbReference type="EMBL" id="RUL88508.1"/>
    </source>
</evidence>
<name>A0A432MN61_9BACT</name>
<evidence type="ECO:0000256" key="2">
    <source>
        <dbReference type="ARBA" id="ARBA00008779"/>
    </source>
</evidence>
<dbReference type="GO" id="GO:0004065">
    <property type="term" value="F:arylsulfatase activity"/>
    <property type="evidence" value="ECO:0007669"/>
    <property type="project" value="TreeGrafter"/>
</dbReference>
<dbReference type="EMBL" id="RYZH01000010">
    <property type="protein sequence ID" value="RUL88508.1"/>
    <property type="molecule type" value="Genomic_DNA"/>
</dbReference>
<keyword evidence="9" id="KW-1185">Reference proteome</keyword>
<reference evidence="8 9" key="2">
    <citation type="submission" date="2019-01" db="EMBL/GenBank/DDBJ databases">
        <title>Tautonia sociabilis, a novel thermotolerant planctomycete of Isosphaeraceae family, isolated from a 4000 m deep subterranean habitat.</title>
        <authorList>
            <person name="Kovaleva O.L."/>
            <person name="Elcheninov A.G."/>
            <person name="Van Heerden E."/>
            <person name="Toshchakov S.V."/>
            <person name="Novikov A."/>
            <person name="Bonch-Osmolovskaya E.A."/>
            <person name="Kublanov I.V."/>
        </authorList>
    </citation>
    <scope>NUCLEOTIDE SEQUENCE [LARGE SCALE GENOMIC DNA]</scope>
    <source>
        <strain evidence="8 9">GM2012</strain>
    </source>
</reference>
<dbReference type="AlphaFoldDB" id="A0A432MN61"/>
<comment type="similarity">
    <text evidence="2">Belongs to the sulfatase family.</text>
</comment>
<dbReference type="InterPro" id="IPR024607">
    <property type="entry name" value="Sulfatase_CS"/>
</dbReference>
<reference evidence="8 9" key="1">
    <citation type="submission" date="2018-12" db="EMBL/GenBank/DDBJ databases">
        <authorList>
            <person name="Toschakov S.V."/>
        </authorList>
    </citation>
    <scope>NUCLEOTIDE SEQUENCE [LARGE SCALE GENOMIC DNA]</scope>
    <source>
        <strain evidence="8 9">GM2012</strain>
    </source>
</reference>
<evidence type="ECO:0000256" key="1">
    <source>
        <dbReference type="ARBA" id="ARBA00001913"/>
    </source>
</evidence>
<comment type="caution">
    <text evidence="8">The sequence shown here is derived from an EMBL/GenBank/DDBJ whole genome shotgun (WGS) entry which is preliminary data.</text>
</comment>
<sequence length="489" mass="53992">MSIPFGIAIASLLVASSLPGSDASERPNVVFILADDLGVMDIEPYNPETFYDTPNLSRLSSRAMRFTAGYAANPVCSPTRYSIMTGRYPTRVGATNWFSGDREARFRGAPLNDRMPLDEVTLGEAFREAGYRTAFLGKWHLGPTEEYWPEAQGFEVNVGGFRAGSPPGGYFSPYQNPRMESGPEGEYLTDRLGDEAARLIEQFKDEPFLVYLSFHSVHTPLQAPEERIAPYREAAKALGLTDAGRFAPEEQVWPGAGPRRVRVAQDHPTYAAMVHSMDRAVGVVLDRLEALELADDTVVCFMSDNGGLSTSEGSPTSNLPYRGGKGWLYEGGIREPFLIAWPGVTDSGTTCDEPVISTDFYPTLLEIAGLPPKPEQHRDGVSLVPLLRGEASAVDRPGGALFWHYPHYSNQGGFPGGAIRDGDLKLIERFEDGRVHLFDLSRDPGERRDLAAERPEAVERLRSRLHSWYEEVGAQFLRARDGGPEPWHP</sequence>
<dbReference type="Pfam" id="PF00884">
    <property type="entry name" value="Sulfatase"/>
    <property type="match status" value="1"/>
</dbReference>
<dbReference type="InterPro" id="IPR050738">
    <property type="entry name" value="Sulfatase"/>
</dbReference>
<organism evidence="8 9">
    <name type="scientific">Tautonia sociabilis</name>
    <dbReference type="NCBI Taxonomy" id="2080755"/>
    <lineage>
        <taxon>Bacteria</taxon>
        <taxon>Pseudomonadati</taxon>
        <taxon>Planctomycetota</taxon>
        <taxon>Planctomycetia</taxon>
        <taxon>Isosphaerales</taxon>
        <taxon>Isosphaeraceae</taxon>
        <taxon>Tautonia</taxon>
    </lineage>
</organism>
<dbReference type="SUPFAM" id="SSF53649">
    <property type="entry name" value="Alkaline phosphatase-like"/>
    <property type="match status" value="1"/>
</dbReference>
<dbReference type="Gene3D" id="3.30.1120.10">
    <property type="match status" value="1"/>
</dbReference>
<proteinExistence type="inferred from homology"/>
<comment type="cofactor">
    <cofactor evidence="1">
        <name>Ca(2+)</name>
        <dbReference type="ChEBI" id="CHEBI:29108"/>
    </cofactor>
</comment>
<dbReference type="PROSITE" id="PS00523">
    <property type="entry name" value="SULFATASE_1"/>
    <property type="match status" value="1"/>
</dbReference>
<dbReference type="PANTHER" id="PTHR42693">
    <property type="entry name" value="ARYLSULFATASE FAMILY MEMBER"/>
    <property type="match status" value="1"/>
</dbReference>
<evidence type="ECO:0000256" key="3">
    <source>
        <dbReference type="ARBA" id="ARBA00022723"/>
    </source>
</evidence>
<dbReference type="OrthoDB" id="9783154at2"/>
<dbReference type="InterPro" id="IPR017850">
    <property type="entry name" value="Alkaline_phosphatase_core_sf"/>
</dbReference>
<keyword evidence="5" id="KW-0378">Hydrolase</keyword>
<keyword evidence="6" id="KW-0106">Calcium</keyword>
<dbReference type="RefSeq" id="WP_126724642.1">
    <property type="nucleotide sequence ID" value="NZ_RYZH01000010.1"/>
</dbReference>
<protein>
    <submittedName>
        <fullName evidence="8">Sulfatase</fullName>
    </submittedName>
</protein>